<dbReference type="Pfam" id="PF02595">
    <property type="entry name" value="Gly_kinase"/>
    <property type="match status" value="2"/>
</dbReference>
<dbReference type="GO" id="GO:0031388">
    <property type="term" value="P:organic acid phosphorylation"/>
    <property type="evidence" value="ECO:0007669"/>
    <property type="project" value="InterPro"/>
</dbReference>
<keyword evidence="3" id="KW-1185">Reference proteome</keyword>
<evidence type="ECO:0000313" key="2">
    <source>
        <dbReference type="EMBL" id="NMR20677.1"/>
    </source>
</evidence>
<organism evidence="2 3">
    <name type="scientific">Cellulomonas fimi</name>
    <dbReference type="NCBI Taxonomy" id="1708"/>
    <lineage>
        <taxon>Bacteria</taxon>
        <taxon>Bacillati</taxon>
        <taxon>Actinomycetota</taxon>
        <taxon>Actinomycetes</taxon>
        <taxon>Micrococcales</taxon>
        <taxon>Cellulomonadaceae</taxon>
        <taxon>Cellulomonas</taxon>
    </lineage>
</organism>
<dbReference type="SUPFAM" id="SSF110738">
    <property type="entry name" value="Glycerate kinase I"/>
    <property type="match status" value="1"/>
</dbReference>
<proteinExistence type="predicted"/>
<evidence type="ECO:0000313" key="3">
    <source>
        <dbReference type="Proteomes" id="UP000562124"/>
    </source>
</evidence>
<reference evidence="2 3" key="1">
    <citation type="submission" date="2020-04" db="EMBL/GenBank/DDBJ databases">
        <title>Sequencing and Assembly of C. fimi.</title>
        <authorList>
            <person name="Ramsey A.R."/>
        </authorList>
    </citation>
    <scope>NUCLEOTIDE SEQUENCE [LARGE SCALE GENOMIC DNA]</scope>
    <source>
        <strain evidence="2 3">SB</strain>
    </source>
</reference>
<protein>
    <submittedName>
        <fullName evidence="2">Glycerate kinase</fullName>
    </submittedName>
</protein>
<dbReference type="GO" id="GO:0008887">
    <property type="term" value="F:glycerate kinase activity"/>
    <property type="evidence" value="ECO:0007669"/>
    <property type="project" value="InterPro"/>
</dbReference>
<dbReference type="Gene3D" id="3.90.1510.10">
    <property type="entry name" value="Glycerate kinase, domain 2"/>
    <property type="match status" value="1"/>
</dbReference>
<keyword evidence="2" id="KW-0418">Kinase</keyword>
<dbReference type="InterPro" id="IPR004381">
    <property type="entry name" value="Glycerate_kinase"/>
</dbReference>
<dbReference type="PANTHER" id="PTHR21599:SF0">
    <property type="entry name" value="GLYCERATE KINASE"/>
    <property type="match status" value="1"/>
</dbReference>
<dbReference type="InterPro" id="IPR036129">
    <property type="entry name" value="Glycerate_kinase_sf"/>
</dbReference>
<keyword evidence="2" id="KW-0808">Transferase</keyword>
<accession>A0A7Y0M1F4</accession>
<feature type="compositionally biased region" description="Acidic residues" evidence="1">
    <location>
        <begin position="161"/>
        <end position="187"/>
    </location>
</feature>
<gene>
    <name evidence="2" type="ORF">HIR71_10685</name>
</gene>
<dbReference type="InterPro" id="IPR018193">
    <property type="entry name" value="Glyc_kinase_flavodox-like_fold"/>
</dbReference>
<dbReference type="EMBL" id="JABCJJ010000015">
    <property type="protein sequence ID" value="NMR20677.1"/>
    <property type="molecule type" value="Genomic_DNA"/>
</dbReference>
<dbReference type="AlphaFoldDB" id="A0A7Y0M1F4"/>
<dbReference type="Proteomes" id="UP000562124">
    <property type="component" value="Unassembled WGS sequence"/>
</dbReference>
<comment type="caution">
    <text evidence="2">The sequence shown here is derived from an EMBL/GenBank/DDBJ whole genome shotgun (WGS) entry which is preliminary data.</text>
</comment>
<feature type="region of interest" description="Disordered" evidence="1">
    <location>
        <begin position="421"/>
        <end position="442"/>
    </location>
</feature>
<dbReference type="NCBIfam" id="TIGR00045">
    <property type="entry name" value="glycerate kinase"/>
    <property type="match status" value="1"/>
</dbReference>
<sequence length="442" mass="44159">MVPPRVVVSPDKFKGSLPAAGVAAHVATGLRRAVDGVVVTELPVADGGEGTVEAALAAGFTAVELTATGPLGEQRATRYAVRGTTAVIEMAAVSGLDMVTPDPATARHATSRGVGELVRHALDHGARTIVLGVGGSASTDGGAGMVQALGVRLHGPALDDPALDDPALDDPALDDPALDDPALDDPALDDRALDDRAAGGGDLRALTGVDVTGLDPRLRETDVVLASDVDNPLLGPTGAAAVYGPQKGADAQTVAELDEGLARWVRALAEAGVPDAVGLAQAPGAGAAGGVGYAALTLLGARRRPGVDVVLELTGFAARVRGADLVVTGEGSLDRQSLHGKAPVGVAQAAAAAGVPVVAVCGRLALTPEHLADAGIVAAYALTDLEPDLARCIAEPGPLLERLGAQVAAVHLTVHLAEHPAEHPAERVTVHPAEHPADGGAR</sequence>
<evidence type="ECO:0000256" key="1">
    <source>
        <dbReference type="SAM" id="MobiDB-lite"/>
    </source>
</evidence>
<dbReference type="PANTHER" id="PTHR21599">
    <property type="entry name" value="GLYCERATE KINASE"/>
    <property type="match status" value="1"/>
</dbReference>
<feature type="region of interest" description="Disordered" evidence="1">
    <location>
        <begin position="157"/>
        <end position="196"/>
    </location>
</feature>
<name>A0A7Y0M1F4_CELFI</name>